<keyword evidence="4" id="KW-1185">Reference proteome</keyword>
<feature type="chain" id="PRO_5011609500" description="Head domain of trimeric autotransporter adhesin" evidence="2">
    <location>
        <begin position="24"/>
        <end position="644"/>
    </location>
</feature>
<evidence type="ECO:0000313" key="4">
    <source>
        <dbReference type="Proteomes" id="UP000198901"/>
    </source>
</evidence>
<evidence type="ECO:0008006" key="5">
    <source>
        <dbReference type="Google" id="ProtNLM"/>
    </source>
</evidence>
<dbReference type="OrthoDB" id="1163828at2"/>
<name>A0A1G9KAQ2_9BACT</name>
<dbReference type="EMBL" id="FNGS01000002">
    <property type="protein sequence ID" value="SDL46801.1"/>
    <property type="molecule type" value="Genomic_DNA"/>
</dbReference>
<evidence type="ECO:0000256" key="2">
    <source>
        <dbReference type="SAM" id="SignalP"/>
    </source>
</evidence>
<feature type="signal peptide" evidence="2">
    <location>
        <begin position="1"/>
        <end position="23"/>
    </location>
</feature>
<evidence type="ECO:0000313" key="3">
    <source>
        <dbReference type="EMBL" id="SDL46801.1"/>
    </source>
</evidence>
<evidence type="ECO:0000256" key="1">
    <source>
        <dbReference type="SAM" id="Coils"/>
    </source>
</evidence>
<keyword evidence="2" id="KW-0732">Signal</keyword>
<organism evidence="3 4">
    <name type="scientific">Siphonobacter aquaeclarae</name>
    <dbReference type="NCBI Taxonomy" id="563176"/>
    <lineage>
        <taxon>Bacteria</taxon>
        <taxon>Pseudomonadati</taxon>
        <taxon>Bacteroidota</taxon>
        <taxon>Cytophagia</taxon>
        <taxon>Cytophagales</taxon>
        <taxon>Cytophagaceae</taxon>
        <taxon>Siphonobacter</taxon>
    </lineage>
</organism>
<keyword evidence="1" id="KW-0175">Coiled coil</keyword>
<reference evidence="3 4" key="1">
    <citation type="submission" date="2016-10" db="EMBL/GenBank/DDBJ databases">
        <authorList>
            <person name="de Groot N.N."/>
        </authorList>
    </citation>
    <scope>NUCLEOTIDE SEQUENCE [LARGE SCALE GENOMIC DNA]</scope>
    <source>
        <strain evidence="3 4">DSM 21668</strain>
    </source>
</reference>
<feature type="coiled-coil region" evidence="1">
    <location>
        <begin position="603"/>
        <end position="644"/>
    </location>
</feature>
<dbReference type="AlphaFoldDB" id="A0A1G9KAQ2"/>
<gene>
    <name evidence="3" type="ORF">SAMN04488090_0948</name>
</gene>
<sequence length="644" mass="67901">MSKSFFVPGLILTGLLLSSSSFGQNWNYIRNTENGASPGSNNTVVGYQSGYYLTNTTTRNVFMGILSGFNAWRLNSSVIIGSRAGFNIRDGAYHILIGDEAGSEMEANNSVSWTPESANIYIGAIAGSSYGNRQGTGNVFVGHSTGTGGGQFSSSTILGNTAGMAGGGVLNTYLGFASGKRTQADRNTFIGSYAGGENNLGPDNVFVGANAGFQSGRLNAGPANVTGNVFVGSSAGFFNSGFENVYIGHRSGYGRDFISDGRSNVAVGHMSGLSVSSGSYNAILGNNAGQELTTGRFNTLLGSRAGWRLETGESNTMIGAEAGLTNRGSRNVLIGRLVAGYFNVVSNDNVFVGEEAALYNIGSQNVAIGRQAAWYQMGGSHNVVLGNVAGRSSHDPSQMNYSHVVIIGDSAGYNNHGDANVFLGRKSGLSNNTGTNNTYLGFAAAGVGNNAANLQNAAAIGANSVVGISNGFVLGDTTNTKVGIGTAYPNQRLTIRGNMNFLTASNLRFDNAPFLDINPERLALGGEKGEFPVEITSSLRYKIASENQWADYVFAPSFRKLPLKEVATFIQQNGHLPGIPSAKEVVLSGVDAAQMDAKLLAQIEQLTLHAIEQKSENDQLKAENKALKEQFSELLRRIEKLERK</sequence>
<proteinExistence type="predicted"/>
<accession>A0A1G9KAQ2</accession>
<dbReference type="Proteomes" id="UP000198901">
    <property type="component" value="Unassembled WGS sequence"/>
</dbReference>
<dbReference type="STRING" id="563176.SAMN04488090_0948"/>
<protein>
    <recommendedName>
        <fullName evidence="5">Head domain of trimeric autotransporter adhesin</fullName>
    </recommendedName>
</protein>
<dbReference type="RefSeq" id="WP_093198472.1">
    <property type="nucleotide sequence ID" value="NZ_FNGS01000002.1"/>
</dbReference>